<sequence length="61" mass="7007">TIADTALCAVYQLSTNKLFLEAYKKADGMKIDGRRVVVDYERGRTQKSWLPRRLGMFIIAQ</sequence>
<accession>J9EA83</accession>
<comment type="caution">
    <text evidence="1">The sequence shown here is derived from an EMBL/GenBank/DDBJ whole genome shotgun (WGS) entry which is preliminary data.</text>
</comment>
<evidence type="ECO:0000313" key="2">
    <source>
        <dbReference type="Proteomes" id="UP000004810"/>
    </source>
</evidence>
<dbReference type="Proteomes" id="UP000004810">
    <property type="component" value="Unassembled WGS sequence"/>
</dbReference>
<name>J9EA83_WUCBA</name>
<gene>
    <name evidence="1" type="ORF">WUBG_16803</name>
</gene>
<reference evidence="2" key="1">
    <citation type="submission" date="2012-08" db="EMBL/GenBank/DDBJ databases">
        <title>The Genome Sequence of Wuchereria bancrofti.</title>
        <authorList>
            <person name="Nutman T.B."/>
            <person name="Fink D.L."/>
            <person name="Russ C."/>
            <person name="Young S."/>
            <person name="Zeng Q."/>
            <person name="Koehrsen M."/>
            <person name="Alvarado L."/>
            <person name="Berlin A."/>
            <person name="Chapman S.B."/>
            <person name="Chen Z."/>
            <person name="Freedman E."/>
            <person name="Gellesch M."/>
            <person name="Goldberg J."/>
            <person name="Griggs A."/>
            <person name="Gujja S."/>
            <person name="Heilman E.R."/>
            <person name="Heiman D."/>
            <person name="Hepburn T."/>
            <person name="Howarth C."/>
            <person name="Jen D."/>
            <person name="Larson L."/>
            <person name="Lewis B."/>
            <person name="Mehta T."/>
            <person name="Park D."/>
            <person name="Pearson M."/>
            <person name="Roberts A."/>
            <person name="Saif S."/>
            <person name="Shea T."/>
            <person name="Shenoy N."/>
            <person name="Sisk P."/>
            <person name="Stolte C."/>
            <person name="Sykes S."/>
            <person name="Walk T."/>
            <person name="White J."/>
            <person name="Yandava C."/>
            <person name="Haas B."/>
            <person name="Henn M.R."/>
            <person name="Nusbaum C."/>
            <person name="Birren B."/>
        </authorList>
    </citation>
    <scope>NUCLEOTIDE SEQUENCE [LARGE SCALE GENOMIC DNA]</scope>
    <source>
        <strain evidence="2">NA</strain>
    </source>
</reference>
<proteinExistence type="predicted"/>
<dbReference type="InterPro" id="IPR012677">
    <property type="entry name" value="Nucleotide-bd_a/b_plait_sf"/>
</dbReference>
<feature type="non-terminal residue" evidence="1">
    <location>
        <position position="1"/>
    </location>
</feature>
<feature type="non-terminal residue" evidence="1">
    <location>
        <position position="61"/>
    </location>
</feature>
<evidence type="ECO:0000313" key="1">
    <source>
        <dbReference type="EMBL" id="EJW72294.1"/>
    </source>
</evidence>
<organism evidence="1 2">
    <name type="scientific">Wuchereria bancrofti</name>
    <dbReference type="NCBI Taxonomy" id="6293"/>
    <lineage>
        <taxon>Eukaryota</taxon>
        <taxon>Metazoa</taxon>
        <taxon>Ecdysozoa</taxon>
        <taxon>Nematoda</taxon>
        <taxon>Chromadorea</taxon>
        <taxon>Rhabditida</taxon>
        <taxon>Spirurina</taxon>
        <taxon>Spiruromorpha</taxon>
        <taxon>Filarioidea</taxon>
        <taxon>Onchocercidae</taxon>
        <taxon>Wuchereria</taxon>
    </lineage>
</organism>
<dbReference type="EMBL" id="ADBV01016488">
    <property type="protein sequence ID" value="EJW72294.1"/>
    <property type="molecule type" value="Genomic_DNA"/>
</dbReference>
<protein>
    <submittedName>
        <fullName evidence="1">Uncharacterized protein</fullName>
    </submittedName>
</protein>
<dbReference type="AlphaFoldDB" id="J9EA83"/>
<dbReference type="Gene3D" id="3.30.70.330">
    <property type="match status" value="1"/>
</dbReference>